<organism evidence="8 9">
    <name type="scientific">Meganyctiphanes norvegica</name>
    <name type="common">Northern krill</name>
    <name type="synonym">Thysanopoda norvegica</name>
    <dbReference type="NCBI Taxonomy" id="48144"/>
    <lineage>
        <taxon>Eukaryota</taxon>
        <taxon>Metazoa</taxon>
        <taxon>Ecdysozoa</taxon>
        <taxon>Arthropoda</taxon>
        <taxon>Crustacea</taxon>
        <taxon>Multicrustacea</taxon>
        <taxon>Malacostraca</taxon>
        <taxon>Eumalacostraca</taxon>
        <taxon>Eucarida</taxon>
        <taxon>Euphausiacea</taxon>
        <taxon>Euphausiidae</taxon>
        <taxon>Meganyctiphanes</taxon>
    </lineage>
</organism>
<dbReference type="GO" id="GO:0005886">
    <property type="term" value="C:plasma membrane"/>
    <property type="evidence" value="ECO:0007669"/>
    <property type="project" value="TreeGrafter"/>
</dbReference>
<comment type="subcellular location">
    <subcellularLocation>
        <location evidence="1 7">Membrane</location>
        <topology evidence="1 7">Multi-pass membrane protein</topology>
    </subcellularLocation>
</comment>
<feature type="transmembrane region" description="Helical" evidence="7">
    <location>
        <begin position="88"/>
        <end position="109"/>
    </location>
</feature>
<dbReference type="PIRSF" id="PIRSF002419">
    <property type="entry name" value="Tetraspanin"/>
    <property type="match status" value="1"/>
</dbReference>
<dbReference type="AlphaFoldDB" id="A0AAV2RNT2"/>
<evidence type="ECO:0000256" key="1">
    <source>
        <dbReference type="ARBA" id="ARBA00004141"/>
    </source>
</evidence>
<keyword evidence="4 7" id="KW-1133">Transmembrane helix</keyword>
<dbReference type="Gene3D" id="1.10.1450.10">
    <property type="entry name" value="Tetraspanin"/>
    <property type="match status" value="1"/>
</dbReference>
<name>A0AAV2RNT2_MEGNR</name>
<dbReference type="InterPro" id="IPR018499">
    <property type="entry name" value="Tetraspanin/Peripherin"/>
</dbReference>
<evidence type="ECO:0000256" key="5">
    <source>
        <dbReference type="ARBA" id="ARBA00023136"/>
    </source>
</evidence>
<comment type="similarity">
    <text evidence="2 7">Belongs to the tetraspanin (TM4SF) family.</text>
</comment>
<dbReference type="InterPro" id="IPR008952">
    <property type="entry name" value="Tetraspanin_EC2_sf"/>
</dbReference>
<dbReference type="PANTHER" id="PTHR19282">
    <property type="entry name" value="TETRASPANIN"/>
    <property type="match status" value="1"/>
</dbReference>
<dbReference type="InterPro" id="IPR018503">
    <property type="entry name" value="Tetraspanin_CS"/>
</dbReference>
<gene>
    <name evidence="8" type="ORF">MNOR_LOCUS26798</name>
</gene>
<evidence type="ECO:0000256" key="2">
    <source>
        <dbReference type="ARBA" id="ARBA00006840"/>
    </source>
</evidence>
<feature type="non-terminal residue" evidence="8">
    <location>
        <position position="241"/>
    </location>
</feature>
<dbReference type="EMBL" id="CAXKWB010027239">
    <property type="protein sequence ID" value="CAL4131593.1"/>
    <property type="molecule type" value="Genomic_DNA"/>
</dbReference>
<dbReference type="PANTHER" id="PTHR19282:SF456">
    <property type="entry name" value="CD63 MOLECULE"/>
    <property type="match status" value="1"/>
</dbReference>
<accession>A0AAV2RNT2</accession>
<keyword evidence="5 7" id="KW-0472">Membrane</keyword>
<evidence type="ECO:0000256" key="6">
    <source>
        <dbReference type="PIRSR" id="PIRSR002419-1"/>
    </source>
</evidence>
<sequence>MGRFGLGRVPFTLSQTFLLCFLYYLSGLVLIAVGGLAQGFFKEYVQFFNNELSTPAMAIIVLGCVILVISFFGCCGAKKENICMLRTFAGLMGVILILELAGGIAVAIMKSQVQDLLEENMQKSMNEYGLKNDSIVTLTWDEMQKDYGCCGTKNSTDWEDTWFYTNHTDAFPASCCAHPNDEGFCKDLVYENGCFGALRDAGKAHMVIIAGVALGIAVLQAIGIWMSCCLIKGVRERYEIL</sequence>
<dbReference type="PROSITE" id="PS00421">
    <property type="entry name" value="TM4_1"/>
    <property type="match status" value="1"/>
</dbReference>
<evidence type="ECO:0000256" key="3">
    <source>
        <dbReference type="ARBA" id="ARBA00022692"/>
    </source>
</evidence>
<evidence type="ECO:0000256" key="7">
    <source>
        <dbReference type="RuleBase" id="RU361218"/>
    </source>
</evidence>
<comment type="caution">
    <text evidence="8">The sequence shown here is derived from an EMBL/GenBank/DDBJ whole genome shotgun (WGS) entry which is preliminary data.</text>
</comment>
<keyword evidence="3 7" id="KW-0812">Transmembrane</keyword>
<evidence type="ECO:0000256" key="4">
    <source>
        <dbReference type="ARBA" id="ARBA00022989"/>
    </source>
</evidence>
<feature type="disulfide bond" evidence="6">
    <location>
        <begin position="150"/>
        <end position="175"/>
    </location>
</feature>
<keyword evidence="6" id="KW-1015">Disulfide bond</keyword>
<dbReference type="InterPro" id="IPR000301">
    <property type="entry name" value="Tetraspanin_animals"/>
</dbReference>
<evidence type="ECO:0000313" key="9">
    <source>
        <dbReference type="Proteomes" id="UP001497623"/>
    </source>
</evidence>
<feature type="transmembrane region" description="Helical" evidence="7">
    <location>
        <begin position="21"/>
        <end position="41"/>
    </location>
</feature>
<proteinExistence type="inferred from homology"/>
<dbReference type="SUPFAM" id="SSF48652">
    <property type="entry name" value="Tetraspanin"/>
    <property type="match status" value="1"/>
</dbReference>
<evidence type="ECO:0000313" key="8">
    <source>
        <dbReference type="EMBL" id="CAL4131593.1"/>
    </source>
</evidence>
<dbReference type="Proteomes" id="UP001497623">
    <property type="component" value="Unassembled WGS sequence"/>
</dbReference>
<feature type="transmembrane region" description="Helical" evidence="7">
    <location>
        <begin position="56"/>
        <end position="76"/>
    </location>
</feature>
<keyword evidence="9" id="KW-1185">Reference proteome</keyword>
<feature type="transmembrane region" description="Helical" evidence="7">
    <location>
        <begin position="206"/>
        <end position="231"/>
    </location>
</feature>
<reference evidence="8 9" key="1">
    <citation type="submission" date="2024-05" db="EMBL/GenBank/DDBJ databases">
        <authorList>
            <person name="Wallberg A."/>
        </authorList>
    </citation>
    <scope>NUCLEOTIDE SEQUENCE [LARGE SCALE GENOMIC DNA]</scope>
</reference>
<dbReference type="PRINTS" id="PR00259">
    <property type="entry name" value="TMFOUR"/>
</dbReference>
<dbReference type="Pfam" id="PF00335">
    <property type="entry name" value="Tetraspanin"/>
    <property type="match status" value="1"/>
</dbReference>
<protein>
    <recommendedName>
        <fullName evidence="7">Tetraspanin</fullName>
    </recommendedName>
</protein>